<keyword evidence="7" id="KW-1003">Cell membrane</keyword>
<evidence type="ECO:0000256" key="17">
    <source>
        <dbReference type="ARBA" id="ARBA00022984"/>
    </source>
</evidence>
<dbReference type="Gene3D" id="1.10.3810.10">
    <property type="entry name" value="Biosynthetic peptidoglycan transglycosylase-like"/>
    <property type="match status" value="1"/>
</dbReference>
<evidence type="ECO:0000313" key="31">
    <source>
        <dbReference type="Proteomes" id="UP000678276"/>
    </source>
</evidence>
<evidence type="ECO:0000256" key="19">
    <source>
        <dbReference type="ARBA" id="ARBA00023136"/>
    </source>
</evidence>
<dbReference type="EC" id="2.4.99.28" evidence="24"/>
<dbReference type="EMBL" id="JAGJCF010000013">
    <property type="protein sequence ID" value="MBP0617076.1"/>
    <property type="molecule type" value="Genomic_DNA"/>
</dbReference>
<keyword evidence="16" id="KW-0735">Signal-anchor</keyword>
<keyword evidence="17" id="KW-0573">Peptidoglycan synthesis</keyword>
<evidence type="ECO:0000256" key="24">
    <source>
        <dbReference type="ARBA" id="ARBA00044770"/>
    </source>
</evidence>
<dbReference type="Pfam" id="PF00912">
    <property type="entry name" value="Transgly"/>
    <property type="match status" value="1"/>
</dbReference>
<feature type="domain" description="Penicillin-binding protein transpeptidase" evidence="27">
    <location>
        <begin position="437"/>
        <end position="729"/>
    </location>
</feature>
<evidence type="ECO:0000256" key="1">
    <source>
        <dbReference type="ARBA" id="ARBA00004249"/>
    </source>
</evidence>
<evidence type="ECO:0000256" key="7">
    <source>
        <dbReference type="ARBA" id="ARBA00022475"/>
    </source>
</evidence>
<keyword evidence="10" id="KW-0645">Protease</keyword>
<keyword evidence="12" id="KW-0808">Transferase</keyword>
<evidence type="ECO:0000313" key="30">
    <source>
        <dbReference type="EMBL" id="MBP0617076.1"/>
    </source>
</evidence>
<evidence type="ECO:0000256" key="13">
    <source>
        <dbReference type="ARBA" id="ARBA00022692"/>
    </source>
</evidence>
<dbReference type="Pfam" id="PF00905">
    <property type="entry name" value="Transpeptidase"/>
    <property type="match status" value="1"/>
</dbReference>
<organism evidence="30 31">
    <name type="scientific">Jiella mangrovi</name>
    <dbReference type="NCBI Taxonomy" id="2821407"/>
    <lineage>
        <taxon>Bacteria</taxon>
        <taxon>Pseudomonadati</taxon>
        <taxon>Pseudomonadota</taxon>
        <taxon>Alphaproteobacteria</taxon>
        <taxon>Hyphomicrobiales</taxon>
        <taxon>Aurantimonadaceae</taxon>
        <taxon>Jiella</taxon>
    </lineage>
</organism>
<dbReference type="Gene3D" id="3.40.710.10">
    <property type="entry name" value="DD-peptidase/beta-lactamase superfamily"/>
    <property type="match status" value="2"/>
</dbReference>
<dbReference type="RefSeq" id="WP_209595570.1">
    <property type="nucleotide sequence ID" value="NZ_JAGJCF010000013.1"/>
</dbReference>
<dbReference type="InterPro" id="IPR001460">
    <property type="entry name" value="PCN-bd_Tpept"/>
</dbReference>
<dbReference type="InterPro" id="IPR031376">
    <property type="entry name" value="PCB_OB"/>
</dbReference>
<evidence type="ECO:0000259" key="28">
    <source>
        <dbReference type="Pfam" id="PF00912"/>
    </source>
</evidence>
<evidence type="ECO:0000256" key="6">
    <source>
        <dbReference type="ARBA" id="ARBA00018638"/>
    </source>
</evidence>
<dbReference type="InterPro" id="IPR023346">
    <property type="entry name" value="Lysozyme-like_dom_sf"/>
</dbReference>
<evidence type="ECO:0000259" key="29">
    <source>
        <dbReference type="Pfam" id="PF17092"/>
    </source>
</evidence>
<dbReference type="Proteomes" id="UP000678276">
    <property type="component" value="Unassembled WGS sequence"/>
</dbReference>
<keyword evidence="13 26" id="KW-0812">Transmembrane</keyword>
<evidence type="ECO:0000256" key="15">
    <source>
        <dbReference type="ARBA" id="ARBA00022960"/>
    </source>
</evidence>
<dbReference type="PANTHER" id="PTHR32282">
    <property type="entry name" value="BINDING PROTEIN TRANSPEPTIDASE, PUTATIVE-RELATED"/>
    <property type="match status" value="1"/>
</dbReference>
<dbReference type="EC" id="3.4.16.4" evidence="5"/>
<dbReference type="Pfam" id="PF17092">
    <property type="entry name" value="PCB_OB"/>
    <property type="match status" value="1"/>
</dbReference>
<evidence type="ECO:0000256" key="25">
    <source>
        <dbReference type="ARBA" id="ARBA00049902"/>
    </source>
</evidence>
<evidence type="ECO:0000259" key="27">
    <source>
        <dbReference type="Pfam" id="PF00905"/>
    </source>
</evidence>
<comment type="caution">
    <text evidence="30">The sequence shown here is derived from an EMBL/GenBank/DDBJ whole genome shotgun (WGS) entry which is preliminary data.</text>
</comment>
<keyword evidence="15" id="KW-0133">Cell shape</keyword>
<name>A0ABS4BLK4_9HYPH</name>
<reference evidence="30 31" key="1">
    <citation type="submission" date="2021-04" db="EMBL/GenBank/DDBJ databases">
        <title>Whole genome sequence of Jiella sp. KSK16Y-1.</title>
        <authorList>
            <person name="Tuo L."/>
        </authorList>
    </citation>
    <scope>NUCLEOTIDE SEQUENCE [LARGE SCALE GENOMIC DNA]</scope>
    <source>
        <strain evidence="30 31">KSK16Y-1</strain>
    </source>
</reference>
<dbReference type="PANTHER" id="PTHR32282:SF27">
    <property type="entry name" value="PENICILLIN-BINDING PROTEIN 1A"/>
    <property type="match status" value="1"/>
</dbReference>
<evidence type="ECO:0000256" key="10">
    <source>
        <dbReference type="ARBA" id="ARBA00022670"/>
    </source>
</evidence>
<dbReference type="NCBIfam" id="TIGR02074">
    <property type="entry name" value="PBP_1a_fam"/>
    <property type="match status" value="1"/>
</dbReference>
<keyword evidence="20" id="KW-0046">Antibiotic resistance</keyword>
<evidence type="ECO:0000256" key="23">
    <source>
        <dbReference type="ARBA" id="ARBA00034000"/>
    </source>
</evidence>
<comment type="catalytic activity">
    <reaction evidence="23">
        <text>Preferential cleavage: (Ac)2-L-Lys-D-Ala-|-D-Ala. Also transpeptidation of peptidyl-alanyl moieties that are N-acyl substituents of D-alanine.</text>
        <dbReference type="EC" id="3.4.16.4"/>
    </reaction>
</comment>
<evidence type="ECO:0000256" key="16">
    <source>
        <dbReference type="ARBA" id="ARBA00022968"/>
    </source>
</evidence>
<comment type="catalytic activity">
    <reaction evidence="25">
        <text>[GlcNAc-(1-&gt;4)-Mur2Ac(oyl-L-Ala-gamma-D-Glu-L-Lys-D-Ala-D-Ala)](n)-di-trans,octa-cis-undecaprenyl diphosphate + beta-D-GlcNAc-(1-&gt;4)-Mur2Ac(oyl-L-Ala-gamma-D-Glu-L-Lys-D-Ala-D-Ala)-di-trans,octa-cis-undecaprenyl diphosphate = [GlcNAc-(1-&gt;4)-Mur2Ac(oyl-L-Ala-gamma-D-Glu-L-Lys-D-Ala-D-Ala)](n+1)-di-trans,octa-cis-undecaprenyl diphosphate + di-trans,octa-cis-undecaprenyl diphosphate + H(+)</text>
        <dbReference type="Rhea" id="RHEA:23708"/>
        <dbReference type="Rhea" id="RHEA-COMP:9602"/>
        <dbReference type="Rhea" id="RHEA-COMP:9603"/>
        <dbReference type="ChEBI" id="CHEBI:15378"/>
        <dbReference type="ChEBI" id="CHEBI:58405"/>
        <dbReference type="ChEBI" id="CHEBI:60033"/>
        <dbReference type="ChEBI" id="CHEBI:78435"/>
        <dbReference type="EC" id="2.4.99.28"/>
    </reaction>
</comment>
<sequence length="815" mass="89194">MIRLIGYFFGIGAVLFILVAGAVAWYVERMSEGLPDYQVLADYEPPVTTRVHASDGQLMAEYATQRRLFLPIQAIPDLVKNAFLSAEDKNFYSHPGIDIEGVGRAVMVLAKGGRMQGASTITQQVAKNFLLTNERTLDRKIKEAMLSLRIEQAYSKDKILELYLNEIYLGMGSYGIAAAALAYFDKSVTELNVAEAAYLAALPKAPENYNPFRDYDRAMDRRNWVISQMAENGFITKAEADEARQKPIEVKPRPSGTYLASSEYFTEDVRREVVQRYGSKALYEGGLSVRTTLDPTLQKEARAALQHGLILYDQKHGYRGPVQTIDIGSDWGAELGKIDGLSDVPEWRLAVVLEANPDRLSVGLQPERTISGARSSEREIATVALSDMKWALNLNTKDKKGRVRGADDVLSRGDVIYVEKKEDGDGYRLRQPPKVQGALVAMEPETGRVRAMVGGFSYAQSEFNRASQAYRQPGSSFKPFVYSAALDNGYTPASVIMDGPISLPDGNGGYWTPSNYGGGYAGPSTLRLGIEKSRNLMTVRLAKDMGMDLVAQYAERFGIYDHLKPYLPMALGAGETTVLRMVTAYSVIANGGRSIEPSLIDRVQDRYGRTIYKHDQRFCADCNSREYDGQPDPKLVDERDQVLDPMTAYQITSMMEGVVQRGTATRVKALGVPIAGKTGTTNDEKDVWFVGFTPNLVCGVYLGFDNPKPMGHGATGGGMAAPVFIDFMKEALKGKKPADFKVPEGMELIAVNRKTGMRASGSGPDVIMEAFKPGTGPADSYSVIDMDEIASGPGQTGQVSQQAEQAISQGAGGLF</sequence>
<evidence type="ECO:0000256" key="11">
    <source>
        <dbReference type="ARBA" id="ARBA00022676"/>
    </source>
</evidence>
<keyword evidence="18 26" id="KW-1133">Transmembrane helix</keyword>
<dbReference type="SUPFAM" id="SSF53955">
    <property type="entry name" value="Lysozyme-like"/>
    <property type="match status" value="1"/>
</dbReference>
<comment type="similarity">
    <text evidence="3">In the C-terminal section; belongs to the transpeptidase family.</text>
</comment>
<keyword evidence="31" id="KW-1185">Reference proteome</keyword>
<evidence type="ECO:0000256" key="22">
    <source>
        <dbReference type="ARBA" id="ARBA00023316"/>
    </source>
</evidence>
<feature type="domain" description="Penicillin-binding protein OB-like" evidence="29">
    <location>
        <begin position="318"/>
        <end position="435"/>
    </location>
</feature>
<evidence type="ECO:0000256" key="2">
    <source>
        <dbReference type="ARBA" id="ARBA00004752"/>
    </source>
</evidence>
<feature type="transmembrane region" description="Helical" evidence="26">
    <location>
        <begin position="7"/>
        <end position="27"/>
    </location>
</feature>
<evidence type="ECO:0000256" key="3">
    <source>
        <dbReference type="ARBA" id="ARBA00007090"/>
    </source>
</evidence>
<gene>
    <name evidence="30" type="ORF">J6595_15935</name>
</gene>
<evidence type="ECO:0000256" key="12">
    <source>
        <dbReference type="ARBA" id="ARBA00022679"/>
    </source>
</evidence>
<feature type="domain" description="Glycosyl transferase family 51" evidence="28">
    <location>
        <begin position="56"/>
        <end position="229"/>
    </location>
</feature>
<dbReference type="InterPro" id="IPR012338">
    <property type="entry name" value="Beta-lactam/transpept-like"/>
</dbReference>
<accession>A0ABS4BLK4</accession>
<proteinExistence type="inferred from homology"/>
<dbReference type="InterPro" id="IPR036950">
    <property type="entry name" value="PBP_transglycosylase"/>
</dbReference>
<evidence type="ECO:0000256" key="20">
    <source>
        <dbReference type="ARBA" id="ARBA00023251"/>
    </source>
</evidence>
<keyword evidence="11" id="KW-0328">Glycosyltransferase</keyword>
<comment type="subcellular location">
    <subcellularLocation>
        <location evidence="1">Cell inner membrane</location>
        <topology evidence="1">Single-pass type II membrane protein</topology>
    </subcellularLocation>
</comment>
<keyword evidence="21" id="KW-0511">Multifunctional enzyme</keyword>
<evidence type="ECO:0000256" key="8">
    <source>
        <dbReference type="ARBA" id="ARBA00022519"/>
    </source>
</evidence>
<dbReference type="InterPro" id="IPR050396">
    <property type="entry name" value="Glycosyltr_51/Transpeptidase"/>
</dbReference>
<evidence type="ECO:0000256" key="5">
    <source>
        <dbReference type="ARBA" id="ARBA00012448"/>
    </source>
</evidence>
<keyword evidence="22" id="KW-0961">Cell wall biogenesis/degradation</keyword>
<evidence type="ECO:0000256" key="4">
    <source>
        <dbReference type="ARBA" id="ARBA00007739"/>
    </source>
</evidence>
<evidence type="ECO:0000256" key="14">
    <source>
        <dbReference type="ARBA" id="ARBA00022801"/>
    </source>
</evidence>
<keyword evidence="9" id="KW-0121">Carboxypeptidase</keyword>
<evidence type="ECO:0000256" key="21">
    <source>
        <dbReference type="ARBA" id="ARBA00023268"/>
    </source>
</evidence>
<comment type="similarity">
    <text evidence="4">In the N-terminal section; belongs to the glycosyltransferase 51 family.</text>
</comment>
<comment type="pathway">
    <text evidence="2">Cell wall biogenesis; peptidoglycan biosynthesis.</text>
</comment>
<evidence type="ECO:0000256" key="18">
    <source>
        <dbReference type="ARBA" id="ARBA00022989"/>
    </source>
</evidence>
<keyword evidence="14" id="KW-0378">Hydrolase</keyword>
<protein>
    <recommendedName>
        <fullName evidence="6">Penicillin-binding protein 1A</fullName>
        <ecNumber evidence="24">2.4.99.28</ecNumber>
        <ecNumber evidence="5">3.4.16.4</ecNumber>
    </recommendedName>
</protein>
<evidence type="ECO:0000256" key="9">
    <source>
        <dbReference type="ARBA" id="ARBA00022645"/>
    </source>
</evidence>
<keyword evidence="19 26" id="KW-0472">Membrane</keyword>
<dbReference type="InterPro" id="IPR001264">
    <property type="entry name" value="Glyco_trans_51"/>
</dbReference>
<keyword evidence="8" id="KW-0997">Cell inner membrane</keyword>
<evidence type="ECO:0000256" key="26">
    <source>
        <dbReference type="SAM" id="Phobius"/>
    </source>
</evidence>
<dbReference type="SUPFAM" id="SSF56601">
    <property type="entry name" value="beta-lactamase/transpeptidase-like"/>
    <property type="match status" value="1"/>
</dbReference>